<dbReference type="Gene3D" id="3.90.79.10">
    <property type="entry name" value="Nucleoside Triphosphate Pyrophosphohydrolase"/>
    <property type="match status" value="1"/>
</dbReference>
<evidence type="ECO:0000256" key="2">
    <source>
        <dbReference type="ARBA" id="ARBA00022801"/>
    </source>
</evidence>
<dbReference type="InterPro" id="IPR015797">
    <property type="entry name" value="NUDIX_hydrolase-like_dom_sf"/>
</dbReference>
<evidence type="ECO:0000313" key="5">
    <source>
        <dbReference type="EMBL" id="GAA2726648.1"/>
    </source>
</evidence>
<dbReference type="EMBL" id="BAAATZ010000009">
    <property type="protein sequence ID" value="GAA2726648.1"/>
    <property type="molecule type" value="Genomic_DNA"/>
</dbReference>
<dbReference type="InterPro" id="IPR000086">
    <property type="entry name" value="NUDIX_hydrolase_dom"/>
</dbReference>
<keyword evidence="2 5" id="KW-0378">Hydrolase</keyword>
<dbReference type="Proteomes" id="UP001501842">
    <property type="component" value="Unassembled WGS sequence"/>
</dbReference>
<dbReference type="PANTHER" id="PTHR11839">
    <property type="entry name" value="UDP/ADP-SUGAR PYROPHOSPHATASE"/>
    <property type="match status" value="1"/>
</dbReference>
<dbReference type="PROSITE" id="PS50006">
    <property type="entry name" value="FHA_DOMAIN"/>
    <property type="match status" value="1"/>
</dbReference>
<reference evidence="5 6" key="1">
    <citation type="journal article" date="2019" name="Int. J. Syst. Evol. Microbiol.">
        <title>The Global Catalogue of Microorganisms (GCM) 10K type strain sequencing project: providing services to taxonomists for standard genome sequencing and annotation.</title>
        <authorList>
            <consortium name="The Broad Institute Genomics Platform"/>
            <consortium name="The Broad Institute Genome Sequencing Center for Infectious Disease"/>
            <person name="Wu L."/>
            <person name="Ma J."/>
        </authorList>
    </citation>
    <scope>NUCLEOTIDE SEQUENCE [LARGE SCALE GENOMIC DNA]</scope>
    <source>
        <strain evidence="5 6">JCM 8201</strain>
    </source>
</reference>
<feature type="domain" description="Nudix hydrolase" evidence="4">
    <location>
        <begin position="36"/>
        <end position="165"/>
    </location>
</feature>
<dbReference type="GO" id="GO:0016787">
    <property type="term" value="F:hydrolase activity"/>
    <property type="evidence" value="ECO:0007669"/>
    <property type="project" value="UniProtKB-KW"/>
</dbReference>
<dbReference type="InterPro" id="IPR000253">
    <property type="entry name" value="FHA_dom"/>
</dbReference>
<accession>A0ABN3U975</accession>
<evidence type="ECO:0000259" key="4">
    <source>
        <dbReference type="PROSITE" id="PS51462"/>
    </source>
</evidence>
<dbReference type="CDD" id="cd24161">
    <property type="entry name" value="NUDIX_ADPRase_Ndx2"/>
    <property type="match status" value="1"/>
</dbReference>
<dbReference type="Pfam" id="PF00293">
    <property type="entry name" value="NUDIX"/>
    <property type="match status" value="1"/>
</dbReference>
<evidence type="ECO:0000256" key="1">
    <source>
        <dbReference type="ARBA" id="ARBA00001946"/>
    </source>
</evidence>
<dbReference type="RefSeq" id="WP_344450964.1">
    <property type="nucleotide sequence ID" value="NZ_BAAATZ010000009.1"/>
</dbReference>
<dbReference type="PROSITE" id="PS51462">
    <property type="entry name" value="NUDIX"/>
    <property type="match status" value="1"/>
</dbReference>
<feature type="domain" description="FHA" evidence="3">
    <location>
        <begin position="100"/>
        <end position="163"/>
    </location>
</feature>
<comment type="cofactor">
    <cofactor evidence="1">
        <name>Mg(2+)</name>
        <dbReference type="ChEBI" id="CHEBI:18420"/>
    </cofactor>
</comment>
<dbReference type="SUPFAM" id="SSF55811">
    <property type="entry name" value="Nudix"/>
    <property type="match status" value="1"/>
</dbReference>
<evidence type="ECO:0000259" key="3">
    <source>
        <dbReference type="PROSITE" id="PS50006"/>
    </source>
</evidence>
<organism evidence="5 6">
    <name type="scientific">Actinocorallia aurantiaca</name>
    <dbReference type="NCBI Taxonomy" id="46204"/>
    <lineage>
        <taxon>Bacteria</taxon>
        <taxon>Bacillati</taxon>
        <taxon>Actinomycetota</taxon>
        <taxon>Actinomycetes</taxon>
        <taxon>Streptosporangiales</taxon>
        <taxon>Thermomonosporaceae</taxon>
        <taxon>Actinocorallia</taxon>
    </lineage>
</organism>
<evidence type="ECO:0000313" key="6">
    <source>
        <dbReference type="Proteomes" id="UP001501842"/>
    </source>
</evidence>
<gene>
    <name evidence="5" type="ORF">GCM10010439_29950</name>
</gene>
<proteinExistence type="predicted"/>
<name>A0ABN3U975_9ACTN</name>
<protein>
    <submittedName>
        <fullName evidence="5">NUDIX hydrolase</fullName>
    </submittedName>
</protein>
<sequence length="178" mass="20131">MRQISSREVYRNRWMSLREDRISHPDGSPGLYSVVDKPTAACVVPYEDGGFHLVEQYRYPLRRRSWEFVQGTWPGDGPPGEELARAELAEETGLRAASLTRLGRVAVAPGLTSQECDVFLATGLTRGPVDREHTEQEMEQRWVSRAEFEKLVRDGVVFDNTTLAAFTLFLLRSLAETS</sequence>
<dbReference type="PANTHER" id="PTHR11839:SF18">
    <property type="entry name" value="NUDIX HYDROLASE DOMAIN-CONTAINING PROTEIN"/>
    <property type="match status" value="1"/>
</dbReference>
<keyword evidence="6" id="KW-1185">Reference proteome</keyword>
<comment type="caution">
    <text evidence="5">The sequence shown here is derived from an EMBL/GenBank/DDBJ whole genome shotgun (WGS) entry which is preliminary data.</text>
</comment>